<evidence type="ECO:0000313" key="2">
    <source>
        <dbReference type="Proteomes" id="UP001162834"/>
    </source>
</evidence>
<sequence>MAPLRCAYLDLDGTLLGRGASLVHDGEGRPSLLGVRAVEACLRADVEVVLVSGRRAAQMAEDSRLLGQRAYVFEAGAGLVVDGDTYWSTGAFDPEGAHTIHDQIEDTGAPALLLDHYAGRLEYHEPWHRNRQVSHLFRGLLDVAEADALIGHRGLRLVDNGVVHRRSPALADLPQVRAYHLVPADASKAGAVARHMRMRGLGAEETIAVGDSREDLRMHQVTGTFWFVANALQRDPTLHTALAGVPNARVAEASHGAGVYEAIVTTLAEGRG</sequence>
<accession>A0A9E6Y2X7</accession>
<dbReference type="AlphaFoldDB" id="A0A9E6Y2X7"/>
<dbReference type="Proteomes" id="UP001162834">
    <property type="component" value="Chromosome"/>
</dbReference>
<evidence type="ECO:0008006" key="3">
    <source>
        <dbReference type="Google" id="ProtNLM"/>
    </source>
</evidence>
<name>A0A9E6Y2X7_9ACTN</name>
<evidence type="ECO:0000313" key="1">
    <source>
        <dbReference type="EMBL" id="UGS38913.1"/>
    </source>
</evidence>
<dbReference type="SUPFAM" id="SSF56784">
    <property type="entry name" value="HAD-like"/>
    <property type="match status" value="1"/>
</dbReference>
<dbReference type="PANTHER" id="PTHR10000:SF8">
    <property type="entry name" value="HAD SUPERFAMILY HYDROLASE-LIKE, TYPE 3"/>
    <property type="match status" value="1"/>
</dbReference>
<proteinExistence type="predicted"/>
<dbReference type="EMBL" id="CP087164">
    <property type="protein sequence ID" value="UGS38913.1"/>
    <property type="molecule type" value="Genomic_DNA"/>
</dbReference>
<dbReference type="Gene3D" id="3.40.50.1000">
    <property type="entry name" value="HAD superfamily/HAD-like"/>
    <property type="match status" value="2"/>
</dbReference>
<dbReference type="GO" id="GO:0016791">
    <property type="term" value="F:phosphatase activity"/>
    <property type="evidence" value="ECO:0007669"/>
    <property type="project" value="TreeGrafter"/>
</dbReference>
<dbReference type="GO" id="GO:0005829">
    <property type="term" value="C:cytosol"/>
    <property type="evidence" value="ECO:0007669"/>
    <property type="project" value="TreeGrafter"/>
</dbReference>
<dbReference type="KEGG" id="sbae:DSM104329_05344"/>
<keyword evidence="2" id="KW-1185">Reference proteome</keyword>
<dbReference type="GO" id="GO:0000287">
    <property type="term" value="F:magnesium ion binding"/>
    <property type="evidence" value="ECO:0007669"/>
    <property type="project" value="TreeGrafter"/>
</dbReference>
<dbReference type="Pfam" id="PF08282">
    <property type="entry name" value="Hydrolase_3"/>
    <property type="match status" value="1"/>
</dbReference>
<dbReference type="InterPro" id="IPR023214">
    <property type="entry name" value="HAD_sf"/>
</dbReference>
<dbReference type="InterPro" id="IPR036412">
    <property type="entry name" value="HAD-like_sf"/>
</dbReference>
<dbReference type="RefSeq" id="WP_259312924.1">
    <property type="nucleotide sequence ID" value="NZ_CP087164.1"/>
</dbReference>
<reference evidence="1" key="1">
    <citation type="journal article" date="2022" name="Int. J. Syst. Evol. Microbiol.">
        <title>Pseudomonas aegrilactucae sp. nov. and Pseudomonas morbosilactucae sp. nov., pathogens causing bacterial rot of lettuce in Japan.</title>
        <authorList>
            <person name="Sawada H."/>
            <person name="Fujikawa T."/>
            <person name="Satou M."/>
        </authorList>
    </citation>
    <scope>NUCLEOTIDE SEQUENCE</scope>
    <source>
        <strain evidence="1">0166_1</strain>
    </source>
</reference>
<protein>
    <recommendedName>
        <fullName evidence="3">HAD family phosphatase</fullName>
    </recommendedName>
</protein>
<organism evidence="1 2">
    <name type="scientific">Capillimicrobium parvum</name>
    <dbReference type="NCBI Taxonomy" id="2884022"/>
    <lineage>
        <taxon>Bacteria</taxon>
        <taxon>Bacillati</taxon>
        <taxon>Actinomycetota</taxon>
        <taxon>Thermoleophilia</taxon>
        <taxon>Solirubrobacterales</taxon>
        <taxon>Capillimicrobiaceae</taxon>
        <taxon>Capillimicrobium</taxon>
    </lineage>
</organism>
<gene>
    <name evidence="1" type="ORF">DSM104329_05344</name>
</gene>
<dbReference type="PANTHER" id="PTHR10000">
    <property type="entry name" value="PHOSPHOSERINE PHOSPHATASE"/>
    <property type="match status" value="1"/>
</dbReference>